<keyword evidence="4" id="KW-0479">Metal-binding</keyword>
<feature type="domain" description="RNase E/G thioredoxin-like" evidence="9">
    <location>
        <begin position="436"/>
        <end position="519"/>
    </location>
</feature>
<gene>
    <name evidence="10" type="ORF">SAMN02745216_03434</name>
</gene>
<dbReference type="GO" id="GO:0046872">
    <property type="term" value="F:metal ion binding"/>
    <property type="evidence" value="ECO:0007669"/>
    <property type="project" value="UniProtKB-KW"/>
</dbReference>
<evidence type="ECO:0000259" key="9">
    <source>
        <dbReference type="Pfam" id="PF20833"/>
    </source>
</evidence>
<evidence type="ECO:0000256" key="3">
    <source>
        <dbReference type="ARBA" id="ARBA00022722"/>
    </source>
</evidence>
<keyword evidence="11" id="KW-1185">Reference proteome</keyword>
<organism evidence="10 11">
    <name type="scientific">Desulfatibacillum alkenivorans DSM 16219</name>
    <dbReference type="NCBI Taxonomy" id="1121393"/>
    <lineage>
        <taxon>Bacteria</taxon>
        <taxon>Pseudomonadati</taxon>
        <taxon>Thermodesulfobacteriota</taxon>
        <taxon>Desulfobacteria</taxon>
        <taxon>Desulfobacterales</taxon>
        <taxon>Desulfatibacillaceae</taxon>
        <taxon>Desulfatibacillum</taxon>
    </lineage>
</organism>
<evidence type="ECO:0000256" key="1">
    <source>
        <dbReference type="ARBA" id="ARBA00001946"/>
    </source>
</evidence>
<dbReference type="OrthoDB" id="9804278at2"/>
<dbReference type="Pfam" id="PF10150">
    <property type="entry name" value="RNase_E_G"/>
    <property type="match status" value="1"/>
</dbReference>
<keyword evidence="2" id="KW-0963">Cytoplasm</keyword>
<evidence type="ECO:0000313" key="10">
    <source>
        <dbReference type="EMBL" id="SHK42831.1"/>
    </source>
</evidence>
<dbReference type="AlphaFoldDB" id="A0A1M6SDM0"/>
<accession>A0A1M6SDM0</accession>
<evidence type="ECO:0000256" key="2">
    <source>
        <dbReference type="ARBA" id="ARBA00022490"/>
    </source>
</evidence>
<proteinExistence type="predicted"/>
<dbReference type="GO" id="GO:0005737">
    <property type="term" value="C:cytoplasm"/>
    <property type="evidence" value="ECO:0007669"/>
    <property type="project" value="TreeGrafter"/>
</dbReference>
<sequence>MEKKLIINDAGFETRVALVEDGALAELYIERTGESDIVSNIYKGRVMRVLPGMQAAFVDIGLDQAAFIYVDDVVMDFPSDETGSPLMQEEDEEDQEVILLDAGDEEDEIEEAARIIRPPRIRPSIEDMIREGQEIMVQVAKSPIGKKGARVTSRITIPGRFLVLMPTTNHIGVSRRITDSGERNRLKEQLMQSREEPFGYIVRTVCEGIGPEKLTHEVEFLTRVWKRVVHRYWQCSAPSLLHQELSASLRSVRDLFTKEVDRLVIDSERGYREIQDFLEPNMPGLRDAVQYYDRREPIFDAYQLEGDISRLGRKKVWLKSGGYIVIEETEALVSIDVNTGRYVGKGDLSETILKTNLEALKEIAYQLRLRDIGGIIVIDFIDMEKLEDRDKVYQVLVETLKKDRSTTNVLPMSEMGLIQMTRKRTRENINRQLSEPCAYCDGEGIVLSKKSICHNIYREILRQSYDIQGSRISVKAHPEIARFLLEEENTTVLSLEQRIETPILIQADPALHIERFEIMEFMDSAPISGG</sequence>
<dbReference type="GO" id="GO:0004540">
    <property type="term" value="F:RNA nuclease activity"/>
    <property type="evidence" value="ECO:0007669"/>
    <property type="project" value="InterPro"/>
</dbReference>
<dbReference type="InterPro" id="IPR019307">
    <property type="entry name" value="RNA-bd_AU-1/RNase_E/G"/>
</dbReference>
<evidence type="ECO:0000259" key="8">
    <source>
        <dbReference type="Pfam" id="PF10150"/>
    </source>
</evidence>
<evidence type="ECO:0000256" key="6">
    <source>
        <dbReference type="ARBA" id="ARBA00022842"/>
    </source>
</evidence>
<reference evidence="11" key="1">
    <citation type="submission" date="2016-11" db="EMBL/GenBank/DDBJ databases">
        <authorList>
            <person name="Varghese N."/>
            <person name="Submissions S."/>
        </authorList>
    </citation>
    <scope>NUCLEOTIDE SEQUENCE [LARGE SCALE GENOMIC DNA]</scope>
    <source>
        <strain evidence="11">DSM 16219</strain>
    </source>
</reference>
<dbReference type="Gene3D" id="3.40.1260.20">
    <property type="entry name" value="Ribonuclease E, catalytic domain"/>
    <property type="match status" value="1"/>
</dbReference>
<dbReference type="SUPFAM" id="SSF50249">
    <property type="entry name" value="Nucleic acid-binding proteins"/>
    <property type="match status" value="1"/>
</dbReference>
<name>A0A1M6SDM0_9BACT</name>
<dbReference type="CDD" id="cd04453">
    <property type="entry name" value="S1_RNase_E"/>
    <property type="match status" value="1"/>
</dbReference>
<dbReference type="GO" id="GO:0003723">
    <property type="term" value="F:RNA binding"/>
    <property type="evidence" value="ECO:0007669"/>
    <property type="project" value="UniProtKB-KW"/>
</dbReference>
<dbReference type="InterPro" id="IPR004659">
    <property type="entry name" value="RNase_E/G"/>
</dbReference>
<dbReference type="PANTHER" id="PTHR30001">
    <property type="entry name" value="RIBONUCLEASE"/>
    <property type="match status" value="1"/>
</dbReference>
<dbReference type="RefSeq" id="WP_073477482.1">
    <property type="nucleotide sequence ID" value="NZ_FQZU01000024.1"/>
</dbReference>
<keyword evidence="5" id="KW-0378">Hydrolase</keyword>
<dbReference type="Pfam" id="PF20833">
    <property type="entry name" value="RNase_E_G_Thio"/>
    <property type="match status" value="1"/>
</dbReference>
<dbReference type="STRING" id="1121393.SAMN02745216_03434"/>
<keyword evidence="6" id="KW-0460">Magnesium</keyword>
<dbReference type="InterPro" id="IPR048583">
    <property type="entry name" value="RNase_E_G_thioredoxin-like"/>
</dbReference>
<dbReference type="EMBL" id="FQZU01000024">
    <property type="protein sequence ID" value="SHK42831.1"/>
    <property type="molecule type" value="Genomic_DNA"/>
</dbReference>
<evidence type="ECO:0000256" key="5">
    <source>
        <dbReference type="ARBA" id="ARBA00022801"/>
    </source>
</evidence>
<feature type="domain" description="RNA-binding protein AU-1/Ribonuclease E/G" evidence="8">
    <location>
        <begin position="156"/>
        <end position="425"/>
    </location>
</feature>
<dbReference type="Proteomes" id="UP000183994">
    <property type="component" value="Unassembled WGS sequence"/>
</dbReference>
<keyword evidence="3" id="KW-0540">Nuclease</keyword>
<evidence type="ECO:0000313" key="11">
    <source>
        <dbReference type="Proteomes" id="UP000183994"/>
    </source>
</evidence>
<dbReference type="GO" id="GO:0016787">
    <property type="term" value="F:hydrolase activity"/>
    <property type="evidence" value="ECO:0007669"/>
    <property type="project" value="UniProtKB-KW"/>
</dbReference>
<keyword evidence="7" id="KW-0694">RNA-binding</keyword>
<dbReference type="NCBIfam" id="TIGR00757">
    <property type="entry name" value="RNaseEG"/>
    <property type="match status" value="1"/>
</dbReference>
<dbReference type="GO" id="GO:0006364">
    <property type="term" value="P:rRNA processing"/>
    <property type="evidence" value="ECO:0007669"/>
    <property type="project" value="TreeGrafter"/>
</dbReference>
<protein>
    <submittedName>
        <fullName evidence="10">RNAse G</fullName>
    </submittedName>
</protein>
<dbReference type="PANTHER" id="PTHR30001:SF0">
    <property type="entry name" value="RIBONUCLEASE G"/>
    <property type="match status" value="1"/>
</dbReference>
<comment type="cofactor">
    <cofactor evidence="1">
        <name>Mg(2+)</name>
        <dbReference type="ChEBI" id="CHEBI:18420"/>
    </cofactor>
</comment>
<dbReference type="Gene3D" id="2.40.50.140">
    <property type="entry name" value="Nucleic acid-binding proteins"/>
    <property type="match status" value="1"/>
</dbReference>
<evidence type="ECO:0000256" key="4">
    <source>
        <dbReference type="ARBA" id="ARBA00022723"/>
    </source>
</evidence>
<evidence type="ECO:0000256" key="7">
    <source>
        <dbReference type="ARBA" id="ARBA00022884"/>
    </source>
</evidence>
<dbReference type="InterPro" id="IPR012340">
    <property type="entry name" value="NA-bd_OB-fold"/>
</dbReference>